<organism evidence="1 2">
    <name type="scientific">Photobacterium damselae subsp. damselae</name>
    <name type="common">Listonella damsela</name>
    <dbReference type="NCBI Taxonomy" id="85581"/>
    <lineage>
        <taxon>Bacteria</taxon>
        <taxon>Pseudomonadati</taxon>
        <taxon>Pseudomonadota</taxon>
        <taxon>Gammaproteobacteria</taxon>
        <taxon>Vibrionales</taxon>
        <taxon>Vibrionaceae</taxon>
        <taxon>Photobacterium</taxon>
    </lineage>
</organism>
<gene>
    <name evidence="1" type="ORF">HWA77_17880</name>
</gene>
<evidence type="ECO:0008006" key="3">
    <source>
        <dbReference type="Google" id="ProtNLM"/>
    </source>
</evidence>
<dbReference type="EMBL" id="JABXOR010001125">
    <property type="protein sequence ID" value="NVP02086.1"/>
    <property type="molecule type" value="Genomic_DNA"/>
</dbReference>
<dbReference type="AlphaFoldDB" id="A0A850QTW9"/>
<evidence type="ECO:0000313" key="1">
    <source>
        <dbReference type="EMBL" id="NVP02086.1"/>
    </source>
</evidence>
<name>A0A850QTW9_PHODD</name>
<proteinExistence type="predicted"/>
<reference evidence="1 2" key="1">
    <citation type="submission" date="2020-06" db="EMBL/GenBank/DDBJ databases">
        <title>Photobacterium damselae subsp. damselae comparative genomics.</title>
        <authorList>
            <person name="Osorio C.R."/>
        </authorList>
    </citation>
    <scope>NUCLEOTIDE SEQUENCE [LARGE SCALE GENOMIC DNA]</scope>
    <source>
        <strain evidence="1 2">TW250/03</strain>
    </source>
</reference>
<dbReference type="Proteomes" id="UP000533429">
    <property type="component" value="Unassembled WGS sequence"/>
</dbReference>
<evidence type="ECO:0000313" key="2">
    <source>
        <dbReference type="Proteomes" id="UP000533429"/>
    </source>
</evidence>
<sequence>MKKDTEVLFFGFSDDYDLLQIEELRKYYKISIFTANNVICYLYARFGSNEIINKLISKYFSIRLAELSKDAIVICIDKPIYLNFVNVIDNKYGILFRNTYDYNDFPLEFVKDKLCFSFDRNDCRNFNFIYYNQYINQDEVFLPKSKIIDNDFYFIGMDKGRRVIIERLVKNLKKINSDFKFSINIKRAPNNKLEKYLSVIFYNKDVTHISYKENLKNIASSKVIIDIVKDGQIGITLKTLEALVYGKKIITNNKMIVNYDFYDEKQIYIINDTDNDECHKLNYFLNNKFDCNTNLDKYVIKSVFDKIISKIKGSYNVN</sequence>
<protein>
    <recommendedName>
        <fullName evidence="3">Lipopolysaccharide biosynthesis protein</fullName>
    </recommendedName>
</protein>
<accession>A0A850QTW9</accession>
<comment type="caution">
    <text evidence="1">The sequence shown here is derived from an EMBL/GenBank/DDBJ whole genome shotgun (WGS) entry which is preliminary data.</text>
</comment>